<dbReference type="EMBL" id="QMCK01000033">
    <property type="protein sequence ID" value="RAY26384.1"/>
    <property type="molecule type" value="Genomic_DNA"/>
</dbReference>
<protein>
    <recommendedName>
        <fullName evidence="3">Toxin YoeB</fullName>
    </recommendedName>
</protein>
<comment type="caution">
    <text evidence="1">The sequence shown here is derived from an EMBL/GenBank/DDBJ whole genome shotgun (WGS) entry which is preliminary data.</text>
</comment>
<keyword evidence="2" id="KW-1185">Reference proteome</keyword>
<reference evidence="1 2" key="1">
    <citation type="submission" date="2018-06" db="EMBL/GenBank/DDBJ databases">
        <title>ACT-28, a chromosomally-encoded AmpC with carbapenemase activity from Enterobacter kobei.</title>
        <authorList>
            <person name="Jousset A.B."/>
            <person name="Oueslati S."/>
            <person name="Bernabeu S."/>
            <person name="Takissian J."/>
            <person name="Creton E."/>
            <person name="Vogel A."/>
            <person name="Cotellon G."/>
            <person name="Bonnin R.A."/>
            <person name="Dortet L."/>
            <person name="Naas T."/>
        </authorList>
    </citation>
    <scope>NUCLEOTIDE SEQUENCE [LARGE SCALE GENOMIC DNA]</scope>
    <source>
        <strain evidence="1 2">149H6</strain>
    </source>
</reference>
<evidence type="ECO:0000313" key="2">
    <source>
        <dbReference type="Proteomes" id="UP000250603"/>
    </source>
</evidence>
<proteinExistence type="predicted"/>
<dbReference type="RefSeq" id="WP_023330379.1">
    <property type="nucleotide sequence ID" value="NZ_CABGMI010000004.1"/>
</dbReference>
<evidence type="ECO:0000313" key="1">
    <source>
        <dbReference type="EMBL" id="RAY26384.1"/>
    </source>
</evidence>
<sequence length="96" mass="11320">MTYYNFTDCEQQSRFSKNKHVPVPHAAMRKYYEWRRKVRDFGHDPKTAANSVCDANPEKLHGDTYSFRLTQEHRVVYTKIGCNITVHSIGGHYVRQ</sequence>
<name>A0ABX9F1N7_9ENTR</name>
<dbReference type="InterPro" id="IPR035093">
    <property type="entry name" value="RelE/ParE_toxin_dom_sf"/>
</dbReference>
<gene>
    <name evidence="1" type="ORF">DP181_11200</name>
</gene>
<organism evidence="1 2">
    <name type="scientific">Enterobacter kobei</name>
    <dbReference type="NCBI Taxonomy" id="208224"/>
    <lineage>
        <taxon>Bacteria</taxon>
        <taxon>Pseudomonadati</taxon>
        <taxon>Pseudomonadota</taxon>
        <taxon>Gammaproteobacteria</taxon>
        <taxon>Enterobacterales</taxon>
        <taxon>Enterobacteriaceae</taxon>
        <taxon>Enterobacter</taxon>
        <taxon>Enterobacter cloacae complex</taxon>
    </lineage>
</organism>
<dbReference type="Proteomes" id="UP000250603">
    <property type="component" value="Unassembled WGS sequence"/>
</dbReference>
<dbReference type="Gene3D" id="3.30.2310.20">
    <property type="entry name" value="RelE-like"/>
    <property type="match status" value="1"/>
</dbReference>
<evidence type="ECO:0008006" key="3">
    <source>
        <dbReference type="Google" id="ProtNLM"/>
    </source>
</evidence>
<accession>A0ABX9F1N7</accession>
<dbReference type="SUPFAM" id="SSF143011">
    <property type="entry name" value="RelE-like"/>
    <property type="match status" value="1"/>
</dbReference>